<keyword evidence="3" id="KW-1185">Reference proteome</keyword>
<name>A0A4U1CI26_9SPHI</name>
<dbReference type="Proteomes" id="UP000309488">
    <property type="component" value="Unassembled WGS sequence"/>
</dbReference>
<dbReference type="AlphaFoldDB" id="A0A4U1CI26"/>
<feature type="region of interest" description="Disordered" evidence="1">
    <location>
        <begin position="1"/>
        <end position="20"/>
    </location>
</feature>
<dbReference type="RefSeq" id="WP_136842606.1">
    <property type="nucleotide sequence ID" value="NZ_SWBR01000004.1"/>
</dbReference>
<feature type="compositionally biased region" description="Basic residues" evidence="1">
    <location>
        <begin position="1"/>
        <end position="12"/>
    </location>
</feature>
<evidence type="ECO:0000256" key="1">
    <source>
        <dbReference type="SAM" id="MobiDB-lite"/>
    </source>
</evidence>
<evidence type="ECO:0000313" key="3">
    <source>
        <dbReference type="Proteomes" id="UP000309488"/>
    </source>
</evidence>
<comment type="caution">
    <text evidence="2">The sequence shown here is derived from an EMBL/GenBank/DDBJ whole genome shotgun (WGS) entry which is preliminary data.</text>
</comment>
<accession>A0A4U1CI26</accession>
<protein>
    <submittedName>
        <fullName evidence="2">Uncharacterized protein</fullName>
    </submittedName>
</protein>
<reference evidence="2 3" key="1">
    <citation type="submission" date="2019-04" db="EMBL/GenBank/DDBJ databases">
        <title>Pedobacter sp. RP-3-22 sp. nov., isolated from Arctic soil.</title>
        <authorList>
            <person name="Dahal R.H."/>
            <person name="Kim D.-U."/>
        </authorList>
    </citation>
    <scope>NUCLEOTIDE SEQUENCE [LARGE SCALE GENOMIC DNA]</scope>
    <source>
        <strain evidence="2 3">RP-3-22</strain>
    </source>
</reference>
<proteinExistence type="predicted"/>
<evidence type="ECO:0000313" key="2">
    <source>
        <dbReference type="EMBL" id="TKC06538.1"/>
    </source>
</evidence>
<gene>
    <name evidence="2" type="ORF">FA048_15110</name>
</gene>
<dbReference type="OrthoDB" id="9850052at2"/>
<sequence>MNPPKRRAKRIPNHPGNEDMIVHEDEKPFLNLVARLAVEVFFKDVLDIEEEQITTTKNRPSTSRNKNVF</sequence>
<organism evidence="2 3">
    <name type="scientific">Pedobacter polaris</name>
    <dbReference type="NCBI Taxonomy" id="2571273"/>
    <lineage>
        <taxon>Bacteria</taxon>
        <taxon>Pseudomonadati</taxon>
        <taxon>Bacteroidota</taxon>
        <taxon>Sphingobacteriia</taxon>
        <taxon>Sphingobacteriales</taxon>
        <taxon>Sphingobacteriaceae</taxon>
        <taxon>Pedobacter</taxon>
    </lineage>
</organism>
<dbReference type="EMBL" id="SWBR01000004">
    <property type="protein sequence ID" value="TKC06538.1"/>
    <property type="molecule type" value="Genomic_DNA"/>
</dbReference>